<name>A0A370GEL5_9BACI</name>
<dbReference type="EMBL" id="QQAY01000005">
    <property type="protein sequence ID" value="RDI42248.1"/>
    <property type="molecule type" value="Genomic_DNA"/>
</dbReference>
<dbReference type="Proteomes" id="UP000255326">
    <property type="component" value="Unassembled WGS sequence"/>
</dbReference>
<evidence type="ECO:0000313" key="2">
    <source>
        <dbReference type="Proteomes" id="UP000255326"/>
    </source>
</evidence>
<dbReference type="AlphaFoldDB" id="A0A370GEL5"/>
<dbReference type="RefSeq" id="WP_114745638.1">
    <property type="nucleotide sequence ID" value="NZ_QQAY01000005.1"/>
</dbReference>
<organism evidence="1 2">
    <name type="scientific">Falsibacillus pallidus</name>
    <dbReference type="NCBI Taxonomy" id="493781"/>
    <lineage>
        <taxon>Bacteria</taxon>
        <taxon>Bacillati</taxon>
        <taxon>Bacillota</taxon>
        <taxon>Bacilli</taxon>
        <taxon>Bacillales</taxon>
        <taxon>Bacillaceae</taxon>
        <taxon>Falsibacillus</taxon>
    </lineage>
</organism>
<evidence type="ECO:0000313" key="1">
    <source>
        <dbReference type="EMBL" id="RDI42248.1"/>
    </source>
</evidence>
<accession>A0A370GEL5</accession>
<sequence>MGSFLLDLQQESMGLLLSHKLYARKILANAREPDRYAPANTVYAPNPLSYAPAAILALHMLNQVQKNQQHSTKTGA</sequence>
<gene>
    <name evidence="1" type="ORF">DFR59_10587</name>
</gene>
<reference evidence="1 2" key="1">
    <citation type="submission" date="2018-07" db="EMBL/GenBank/DDBJ databases">
        <title>Genomic Encyclopedia of Type Strains, Phase IV (KMG-IV): sequencing the most valuable type-strain genomes for metagenomic binning, comparative biology and taxonomic classification.</title>
        <authorList>
            <person name="Goeker M."/>
        </authorList>
    </citation>
    <scope>NUCLEOTIDE SEQUENCE [LARGE SCALE GENOMIC DNA]</scope>
    <source>
        <strain evidence="1 2">DSM 25281</strain>
    </source>
</reference>
<keyword evidence="2" id="KW-1185">Reference proteome</keyword>
<comment type="caution">
    <text evidence="1">The sequence shown here is derived from an EMBL/GenBank/DDBJ whole genome shotgun (WGS) entry which is preliminary data.</text>
</comment>
<protein>
    <submittedName>
        <fullName evidence="1">Uncharacterized protein</fullName>
    </submittedName>
</protein>
<proteinExistence type="predicted"/>